<name>A0A8J7YMD2_9ARCH</name>
<keyword evidence="7" id="KW-0865">Zymogen</keyword>
<dbReference type="SMART" id="SM00089">
    <property type="entry name" value="PKD"/>
    <property type="match status" value="4"/>
</dbReference>
<dbReference type="GO" id="GO:0046872">
    <property type="term" value="F:metal ion binding"/>
    <property type="evidence" value="ECO:0007669"/>
    <property type="project" value="UniProtKB-KW"/>
</dbReference>
<keyword evidence="8" id="KW-0812">Transmembrane</keyword>
<feature type="domain" description="PKD" evidence="9">
    <location>
        <begin position="653"/>
        <end position="721"/>
    </location>
</feature>
<dbReference type="InterPro" id="IPR022409">
    <property type="entry name" value="PKD/Chitinase_dom"/>
</dbReference>
<evidence type="ECO:0000256" key="7">
    <source>
        <dbReference type="ARBA" id="ARBA00023145"/>
    </source>
</evidence>
<keyword evidence="8" id="KW-0472">Membrane</keyword>
<feature type="domain" description="Peptidase S53" evidence="10">
    <location>
        <begin position="213"/>
        <end position="554"/>
    </location>
</feature>
<accession>A0A8J7YMD2</accession>
<dbReference type="SMART" id="SM00944">
    <property type="entry name" value="Pro-kuma_activ"/>
    <property type="match status" value="1"/>
</dbReference>
<feature type="domain" description="PKD" evidence="9">
    <location>
        <begin position="831"/>
        <end position="911"/>
    </location>
</feature>
<dbReference type="AlphaFoldDB" id="A0A8J7YMD2"/>
<dbReference type="Gene3D" id="2.60.40.10">
    <property type="entry name" value="Immunoglobulins"/>
    <property type="match status" value="3"/>
</dbReference>
<gene>
    <name evidence="11" type="ORF">KIY12_01730</name>
</gene>
<keyword evidence="2" id="KW-0645">Protease</keyword>
<dbReference type="SUPFAM" id="SSF52743">
    <property type="entry name" value="Subtilisin-like"/>
    <property type="match status" value="1"/>
</dbReference>
<dbReference type="InterPro" id="IPR035986">
    <property type="entry name" value="PKD_dom_sf"/>
</dbReference>
<dbReference type="CDD" id="cd04056">
    <property type="entry name" value="Peptidases_S53"/>
    <property type="match status" value="1"/>
</dbReference>
<dbReference type="InterPro" id="IPR015366">
    <property type="entry name" value="S53_propep"/>
</dbReference>
<evidence type="ECO:0000259" key="10">
    <source>
        <dbReference type="PROSITE" id="PS51695"/>
    </source>
</evidence>
<dbReference type="PROSITE" id="PS50093">
    <property type="entry name" value="PKD"/>
    <property type="match status" value="3"/>
</dbReference>
<dbReference type="GO" id="GO:0004252">
    <property type="term" value="F:serine-type endopeptidase activity"/>
    <property type="evidence" value="ECO:0007669"/>
    <property type="project" value="InterPro"/>
</dbReference>
<dbReference type="Pfam" id="PF00801">
    <property type="entry name" value="PKD"/>
    <property type="match status" value="2"/>
</dbReference>
<proteinExistence type="predicted"/>
<evidence type="ECO:0000256" key="1">
    <source>
        <dbReference type="ARBA" id="ARBA00001913"/>
    </source>
</evidence>
<reference evidence="11" key="1">
    <citation type="submission" date="2021-05" db="EMBL/GenBank/DDBJ databases">
        <title>Genomic insights into ecological role and evolution of a novel Thermoplasmata order Candidatus Sysuiplasmatales.</title>
        <authorList>
            <person name="Yuan Y."/>
        </authorList>
    </citation>
    <scope>NUCLEOTIDE SEQUENCE</scope>
    <source>
        <strain evidence="11">TUT19-bin139</strain>
    </source>
</reference>
<dbReference type="InterPro" id="IPR030400">
    <property type="entry name" value="Sedolisin_dom"/>
</dbReference>
<dbReference type="GO" id="GO:0006508">
    <property type="term" value="P:proteolysis"/>
    <property type="evidence" value="ECO:0007669"/>
    <property type="project" value="UniProtKB-KW"/>
</dbReference>
<dbReference type="InterPro" id="IPR050819">
    <property type="entry name" value="Tripeptidyl-peptidase_I"/>
</dbReference>
<feature type="domain" description="PKD" evidence="9">
    <location>
        <begin position="744"/>
        <end position="833"/>
    </location>
</feature>
<evidence type="ECO:0000259" key="9">
    <source>
        <dbReference type="PROSITE" id="PS50093"/>
    </source>
</evidence>
<dbReference type="PANTHER" id="PTHR14218:SF15">
    <property type="entry name" value="TRIPEPTIDYL-PEPTIDASE 1"/>
    <property type="match status" value="1"/>
</dbReference>
<evidence type="ECO:0000256" key="2">
    <source>
        <dbReference type="ARBA" id="ARBA00022670"/>
    </source>
</evidence>
<keyword evidence="4" id="KW-0378">Hydrolase</keyword>
<dbReference type="PANTHER" id="PTHR14218">
    <property type="entry name" value="PROTEASE S8 TRIPEPTIDYL PEPTIDASE I CLN2"/>
    <property type="match status" value="1"/>
</dbReference>
<evidence type="ECO:0000313" key="12">
    <source>
        <dbReference type="Proteomes" id="UP000750197"/>
    </source>
</evidence>
<dbReference type="GO" id="GO:0008240">
    <property type="term" value="F:tripeptidyl-peptidase activity"/>
    <property type="evidence" value="ECO:0007669"/>
    <property type="project" value="TreeGrafter"/>
</dbReference>
<evidence type="ECO:0000256" key="5">
    <source>
        <dbReference type="ARBA" id="ARBA00022825"/>
    </source>
</evidence>
<dbReference type="Pfam" id="PF18911">
    <property type="entry name" value="PKD_4"/>
    <property type="match status" value="1"/>
</dbReference>
<evidence type="ECO:0000256" key="8">
    <source>
        <dbReference type="SAM" id="Phobius"/>
    </source>
</evidence>
<evidence type="ECO:0000256" key="4">
    <source>
        <dbReference type="ARBA" id="ARBA00022801"/>
    </source>
</evidence>
<dbReference type="Gene3D" id="3.40.50.200">
    <property type="entry name" value="Peptidase S8/S53 domain"/>
    <property type="match status" value="1"/>
</dbReference>
<sequence length="946" mass="100957">MKKALSVSVALVLLTVSMVQFAPATRAADPQFLVPVMSDSVSIPQGASSIHSAGNLTVNILVSLKLNNISRLELLISRQSNPSSSLYERWLTPAEFESEFSPRLSQVHSVTSYLEGKGIRILHVSSNRMLIEARATGAELKSAFGVMLYSFNYRGSVYYTAEGRAMLPPQIASAVDGIEGLQNFDVAEHPHVYLTKRASPSYVPPVSPDAQPPYNPATIHEAYNFTGIYRDGFSGAGTSVSIVTAYAFSNATVANFDSVFGISPYRINVIQPAGYTNQLDLETTLDTEWMTATAPNATINVVEGPNPQLQTFTELFNYVAEHNLSSVMTTSWGTPESETPASVMTADNQTFMQAAAEGITTFVASGDFGAYDNTSSPTPDFPASSPFVTGVGGTWLNLTQVGGNVAISSETGWNRSGGGMSSVFSRPTWQTGYGDFQGNGREVPDVSLDAKPSSGYFVYYNSTWDEAGGTSFGAPIWGGMMALENQIRASRGENSVGFINPDIYRILNSNNYTIAFNDITKGYNGYYSAGPGYSMVTGIGTPSVYNLLLILAKLPTQPLRAVATGSPGWGDAPLNVSLYASITGGIAPYSIAWALNASSGNGWKNFSDSRQYMLRLDYAGSYHIRLTVKDNASEISTSFFNVSALAPPSQNTLNASLTGTPSNGDANLTVSFSTSLSGGPSFAVSTYYSYAFADGAYLISQRSGVSHTYSAGGNFTVLVTAYENSTQGNFTAQGTFSLRVYPHLVARISSPRYSGSYPLTLTFRADPYGGRPPYTYSWSFTNVSGTRSYSGGVLNVTYTSTGNYSVSLTVRDYYSSVSTVTASIRIYSPLTGTIAVLPSSNGVAPYNATFNASVSGGSGVYFYKWHFGSGSTATGNPVNHVFANGGTYSVRLTVTDSAGDSVNITTNVTIQGLGLIPLLENSTTLIILVLMIIVAATASYFIVRRK</sequence>
<dbReference type="Proteomes" id="UP000750197">
    <property type="component" value="Unassembled WGS sequence"/>
</dbReference>
<keyword evidence="5" id="KW-0720">Serine protease</keyword>
<evidence type="ECO:0000313" key="11">
    <source>
        <dbReference type="EMBL" id="MBX8643438.1"/>
    </source>
</evidence>
<dbReference type="Pfam" id="PF09286">
    <property type="entry name" value="Pro-kuma_activ"/>
    <property type="match status" value="1"/>
</dbReference>
<evidence type="ECO:0000256" key="3">
    <source>
        <dbReference type="ARBA" id="ARBA00022723"/>
    </source>
</evidence>
<dbReference type="PROSITE" id="PS51695">
    <property type="entry name" value="SEDOLISIN"/>
    <property type="match status" value="1"/>
</dbReference>
<keyword evidence="3" id="KW-0479">Metal-binding</keyword>
<dbReference type="SUPFAM" id="SSF49299">
    <property type="entry name" value="PKD domain"/>
    <property type="match status" value="4"/>
</dbReference>
<comment type="caution">
    <text evidence="11">The sequence shown here is derived from an EMBL/GenBank/DDBJ whole genome shotgun (WGS) entry which is preliminary data.</text>
</comment>
<keyword evidence="6" id="KW-0106">Calcium</keyword>
<organism evidence="11 12">
    <name type="scientific">Candidatus Sysuiplasma superficiale</name>
    <dbReference type="NCBI Taxonomy" id="2823368"/>
    <lineage>
        <taxon>Archaea</taxon>
        <taxon>Methanobacteriati</taxon>
        <taxon>Thermoplasmatota</taxon>
        <taxon>Thermoplasmata</taxon>
        <taxon>Candidatus Sysuiplasmatales</taxon>
        <taxon>Candidatus Sysuiplasmataceae</taxon>
        <taxon>Candidatus Sysuiplasma</taxon>
    </lineage>
</organism>
<evidence type="ECO:0000256" key="6">
    <source>
        <dbReference type="ARBA" id="ARBA00022837"/>
    </source>
</evidence>
<dbReference type="CDD" id="cd11377">
    <property type="entry name" value="Pro-peptidase_S53"/>
    <property type="match status" value="1"/>
</dbReference>
<comment type="cofactor">
    <cofactor evidence="1">
        <name>Ca(2+)</name>
        <dbReference type="ChEBI" id="CHEBI:29108"/>
    </cofactor>
</comment>
<protein>
    <submittedName>
        <fullName evidence="11">PKD domain-containing protein</fullName>
    </submittedName>
</protein>
<dbReference type="EMBL" id="JAHEAC010000007">
    <property type="protein sequence ID" value="MBX8643438.1"/>
    <property type="molecule type" value="Genomic_DNA"/>
</dbReference>
<keyword evidence="8" id="KW-1133">Transmembrane helix</keyword>
<dbReference type="InterPro" id="IPR036852">
    <property type="entry name" value="Peptidase_S8/S53_dom_sf"/>
</dbReference>
<feature type="transmembrane region" description="Helical" evidence="8">
    <location>
        <begin position="925"/>
        <end position="943"/>
    </location>
</feature>
<dbReference type="SUPFAM" id="SSF54897">
    <property type="entry name" value="Protease propeptides/inhibitors"/>
    <property type="match status" value="1"/>
</dbReference>
<dbReference type="InterPro" id="IPR013783">
    <property type="entry name" value="Ig-like_fold"/>
</dbReference>
<dbReference type="CDD" id="cd00146">
    <property type="entry name" value="PKD"/>
    <property type="match status" value="3"/>
</dbReference>
<dbReference type="InterPro" id="IPR000601">
    <property type="entry name" value="PKD_dom"/>
</dbReference>